<feature type="signal peptide" evidence="1">
    <location>
        <begin position="1"/>
        <end position="24"/>
    </location>
</feature>
<dbReference type="InterPro" id="IPR001466">
    <property type="entry name" value="Beta-lactam-related"/>
</dbReference>
<evidence type="ECO:0000313" key="4">
    <source>
        <dbReference type="Proteomes" id="UP001196136"/>
    </source>
</evidence>
<sequence length="422" mass="46880">MKTAFPLRFSTFLLYFFIQFTVSAQQLGKVSPEEVGMSSERLERLSQTFQDYIDEGKLPGATILVARKGKIAYLKSFGKNDIETNVPMSEGSIFRIASQTKAIVSVGVMILQEQGKLLITDPVEKYMPAFMKTKVAVEKEDGSYDIVDAERPITIRDLLTHTSGVSYGYGIAGDLWKEANIQGWYFADRDEPIQATVNRMAELPFEAQPRKQFVYGYNTDILGALIEVVSGESLDVYLQRNILEPLGMDDTHFYLPLVKKERLATVYSATENGLERAPNPGGMVGQGAYVEGPRKSFSGGAGFLSTAMDYTKFLQMMLNKGEFNGKRIISPKTVELMTTNHLPFPLGEGTGFGLGFSTVEDLGLRGELGSEGEFAWGGAYHSTYWVDPKEEMTVVYFTQLIPANDLDDHGKLRALVYQAIID</sequence>
<feature type="chain" id="PRO_5046622686" evidence="1">
    <location>
        <begin position="25"/>
        <end position="422"/>
    </location>
</feature>
<dbReference type="Gene3D" id="3.40.710.10">
    <property type="entry name" value="DD-peptidase/beta-lactamase superfamily"/>
    <property type="match status" value="1"/>
</dbReference>
<feature type="domain" description="Beta-lactamase-related" evidence="2">
    <location>
        <begin position="46"/>
        <end position="406"/>
    </location>
</feature>
<proteinExistence type="predicted"/>
<keyword evidence="1" id="KW-0732">Signal</keyword>
<organism evidence="3 4">
    <name type="scientific">Flagellimonas abyssi</name>
    <dbReference type="NCBI Taxonomy" id="2864871"/>
    <lineage>
        <taxon>Bacteria</taxon>
        <taxon>Pseudomonadati</taxon>
        <taxon>Bacteroidota</taxon>
        <taxon>Flavobacteriia</taxon>
        <taxon>Flavobacteriales</taxon>
        <taxon>Flavobacteriaceae</taxon>
        <taxon>Flagellimonas</taxon>
    </lineage>
</organism>
<dbReference type="RefSeq" id="WP_220113646.1">
    <property type="nucleotide sequence ID" value="NZ_JAHZSV010000012.1"/>
</dbReference>
<dbReference type="Proteomes" id="UP001196136">
    <property type="component" value="Unassembled WGS sequence"/>
</dbReference>
<protein>
    <submittedName>
        <fullName evidence="3">Beta-lactamase family protein</fullName>
    </submittedName>
</protein>
<evidence type="ECO:0000256" key="1">
    <source>
        <dbReference type="SAM" id="SignalP"/>
    </source>
</evidence>
<evidence type="ECO:0000313" key="3">
    <source>
        <dbReference type="EMBL" id="MBW8200112.1"/>
    </source>
</evidence>
<evidence type="ECO:0000259" key="2">
    <source>
        <dbReference type="Pfam" id="PF00144"/>
    </source>
</evidence>
<name>A0ABS7ER89_9FLAO</name>
<keyword evidence="4" id="KW-1185">Reference proteome</keyword>
<accession>A0ABS7ER89</accession>
<comment type="caution">
    <text evidence="3">The sequence shown here is derived from an EMBL/GenBank/DDBJ whole genome shotgun (WGS) entry which is preliminary data.</text>
</comment>
<dbReference type="SUPFAM" id="SSF56601">
    <property type="entry name" value="beta-lactamase/transpeptidase-like"/>
    <property type="match status" value="1"/>
</dbReference>
<dbReference type="Pfam" id="PF00144">
    <property type="entry name" value="Beta-lactamase"/>
    <property type="match status" value="1"/>
</dbReference>
<dbReference type="InterPro" id="IPR050789">
    <property type="entry name" value="Diverse_Enzym_Activities"/>
</dbReference>
<dbReference type="PANTHER" id="PTHR43283:SF3">
    <property type="entry name" value="BETA-LACTAMASE FAMILY PROTEIN (AFU_ORTHOLOGUE AFUA_5G07500)"/>
    <property type="match status" value="1"/>
</dbReference>
<dbReference type="PANTHER" id="PTHR43283">
    <property type="entry name" value="BETA-LACTAMASE-RELATED"/>
    <property type="match status" value="1"/>
</dbReference>
<dbReference type="InterPro" id="IPR012338">
    <property type="entry name" value="Beta-lactam/transpept-like"/>
</dbReference>
<gene>
    <name evidence="3" type="ORF">K1F36_09755</name>
</gene>
<dbReference type="EMBL" id="JAHZSV010000012">
    <property type="protein sequence ID" value="MBW8200112.1"/>
    <property type="molecule type" value="Genomic_DNA"/>
</dbReference>
<reference evidence="3 4" key="1">
    <citation type="submission" date="2021-08" db="EMBL/GenBank/DDBJ databases">
        <title>Muricauda profundi sp. nov., a marine bacterium isolated from deep seawater of the Mariana Trench.</title>
        <authorList>
            <person name="Wei Y."/>
        </authorList>
    </citation>
    <scope>NUCLEOTIDE SEQUENCE [LARGE SCALE GENOMIC DNA]</scope>
    <source>
        <strain evidence="3 4">W52</strain>
    </source>
</reference>